<accession>A0A4V6MXD1</accession>
<dbReference type="SUPFAM" id="SSF56801">
    <property type="entry name" value="Acetyl-CoA synthetase-like"/>
    <property type="match status" value="1"/>
</dbReference>
<dbReference type="PANTHER" id="PTHR22754:SF32">
    <property type="entry name" value="DISCO-INTERACTING PROTEIN 2"/>
    <property type="match status" value="1"/>
</dbReference>
<feature type="domain" description="AMP-dependent synthetase/ligase" evidence="2">
    <location>
        <begin position="44"/>
        <end position="408"/>
    </location>
</feature>
<dbReference type="Gene3D" id="3.30.300.30">
    <property type="match status" value="1"/>
</dbReference>
<comment type="caution">
    <text evidence="3">The sequence shown here is derived from an EMBL/GenBank/DDBJ whole genome shotgun (WGS) entry which is preliminary data.</text>
</comment>
<dbReference type="InterPro" id="IPR045851">
    <property type="entry name" value="AMP-bd_C_sf"/>
</dbReference>
<comment type="similarity">
    <text evidence="1">Belongs to the ATP-dependent AMP-binding enzyme family.</text>
</comment>
<dbReference type="InterPro" id="IPR042099">
    <property type="entry name" value="ANL_N_sf"/>
</dbReference>
<gene>
    <name evidence="3" type="ORF">DNJ96_06760</name>
</gene>
<proteinExistence type="inferred from homology"/>
<dbReference type="Gene3D" id="3.40.50.12780">
    <property type="entry name" value="N-terminal domain of ligase-like"/>
    <property type="match status" value="1"/>
</dbReference>
<sequence>MFLSVGVLKVSGIIPEALSGRLFEAIRSSPHPYIFTFLDKGGDGEAVRYTPAALLTAAMAYGEKLSSLLGARRRVLLCMDAGPECIVAIVAGVFHGITLVPLPLPLLQAERQRLRNILDRDGGYPILCDEKAAHCFHEHDDLGRPVDILRIGLQALDVEAWQARDNRPPPPPADHPVIIQYTSGSTGAPKGVVVTQRNLLANFQLVAEEWRFSPGKSVLSWLPHYHDMGLFGGILFPLLGGMQIVVMRSGDFIRKPSRWLAAIDRYRINYSGGPAFAFQLCCERIDEQELAGLDLSCWQVAFCGADYVSQRVLDAFRVRFRVAGLQPRAVMACYGMAEYTLYVAGTRDWDEPPASRLDLDGSGYAGCRLGPGWEERIRIVPAAGKTQADAGAPGNIYISGASASPGYLDGDLPVFVDVSGRWLDTGDLGFVQDGFLVVTGREKNMLTLHGRNLMVHDLAASACEACDELNPLACVVFEHPEDQRLMMLIEGRSKSVVGQGIDIAAMRQKVYRDFGVSLKEIHIVGRGYMPRTSSGKVQVGQTISRFMQARHE</sequence>
<evidence type="ECO:0000259" key="2">
    <source>
        <dbReference type="Pfam" id="PF00501"/>
    </source>
</evidence>
<dbReference type="GO" id="GO:0005886">
    <property type="term" value="C:plasma membrane"/>
    <property type="evidence" value="ECO:0007669"/>
    <property type="project" value="TreeGrafter"/>
</dbReference>
<dbReference type="Proteomes" id="UP000292639">
    <property type="component" value="Unassembled WGS sequence"/>
</dbReference>
<evidence type="ECO:0000313" key="3">
    <source>
        <dbReference type="EMBL" id="TBU98121.1"/>
    </source>
</evidence>
<dbReference type="Pfam" id="PF00501">
    <property type="entry name" value="AMP-binding"/>
    <property type="match status" value="1"/>
</dbReference>
<organism evidence="3 4">
    <name type="scientific">Stutzerimonas kirkiae</name>
    <dbReference type="NCBI Taxonomy" id="2211392"/>
    <lineage>
        <taxon>Bacteria</taxon>
        <taxon>Pseudomonadati</taxon>
        <taxon>Pseudomonadota</taxon>
        <taxon>Gammaproteobacteria</taxon>
        <taxon>Pseudomonadales</taxon>
        <taxon>Pseudomonadaceae</taxon>
        <taxon>Stutzerimonas</taxon>
    </lineage>
</organism>
<dbReference type="AlphaFoldDB" id="A0A4V6MXD1"/>
<dbReference type="GO" id="GO:0070566">
    <property type="term" value="F:adenylyltransferase activity"/>
    <property type="evidence" value="ECO:0007669"/>
    <property type="project" value="TreeGrafter"/>
</dbReference>
<dbReference type="PROSITE" id="PS00455">
    <property type="entry name" value="AMP_BINDING"/>
    <property type="match status" value="1"/>
</dbReference>
<evidence type="ECO:0000313" key="4">
    <source>
        <dbReference type="Proteomes" id="UP000292639"/>
    </source>
</evidence>
<protein>
    <recommendedName>
        <fullName evidence="2">AMP-dependent synthetase/ligase domain-containing protein</fullName>
    </recommendedName>
</protein>
<dbReference type="RefSeq" id="WP_131184524.1">
    <property type="nucleotide sequence ID" value="NZ_QJUO01000014.1"/>
</dbReference>
<dbReference type="InterPro" id="IPR000873">
    <property type="entry name" value="AMP-dep_synth/lig_dom"/>
</dbReference>
<name>A0A4V6MXD1_9GAMM</name>
<dbReference type="InterPro" id="IPR020845">
    <property type="entry name" value="AMP-binding_CS"/>
</dbReference>
<dbReference type="PANTHER" id="PTHR22754">
    <property type="entry name" value="DISCO-INTERACTING PROTEIN 2 DIP2 -RELATED"/>
    <property type="match status" value="1"/>
</dbReference>
<dbReference type="EMBL" id="QJUP01000006">
    <property type="protein sequence ID" value="TBU98121.1"/>
    <property type="molecule type" value="Genomic_DNA"/>
</dbReference>
<dbReference type="GO" id="GO:0006633">
    <property type="term" value="P:fatty acid biosynthetic process"/>
    <property type="evidence" value="ECO:0007669"/>
    <property type="project" value="TreeGrafter"/>
</dbReference>
<evidence type="ECO:0000256" key="1">
    <source>
        <dbReference type="ARBA" id="ARBA00006432"/>
    </source>
</evidence>
<reference evidence="3 4" key="1">
    <citation type="submission" date="2018-06" db="EMBL/GenBank/DDBJ databases">
        <title>Three novel Pseudomonas species isolated from symptomatic oak.</title>
        <authorList>
            <person name="Bueno-Gonzalez V."/>
            <person name="Brady C."/>
        </authorList>
    </citation>
    <scope>NUCLEOTIDE SEQUENCE [LARGE SCALE GENOMIC DNA]</scope>
    <source>
        <strain evidence="3 4">P17C</strain>
    </source>
</reference>
<keyword evidence="4" id="KW-1185">Reference proteome</keyword>